<dbReference type="FunFam" id="2.40.110.10:FF:000011">
    <property type="entry name" value="Acyl-CoA dehydrogenase FadE34"/>
    <property type="match status" value="1"/>
</dbReference>
<dbReference type="EMBL" id="FNTL01000004">
    <property type="protein sequence ID" value="SEE23501.1"/>
    <property type="molecule type" value="Genomic_DNA"/>
</dbReference>
<dbReference type="GO" id="GO:0050660">
    <property type="term" value="F:flavin adenine dinucleotide binding"/>
    <property type="evidence" value="ECO:0007669"/>
    <property type="project" value="InterPro"/>
</dbReference>
<dbReference type="PANTHER" id="PTHR43292">
    <property type="entry name" value="ACYL-COA DEHYDROGENASE"/>
    <property type="match status" value="1"/>
</dbReference>
<dbReference type="OrthoDB" id="4458487at2"/>
<dbReference type="InterPro" id="IPR036250">
    <property type="entry name" value="AcylCo_DH-like_C"/>
</dbReference>
<dbReference type="Gene3D" id="2.40.110.10">
    <property type="entry name" value="Butyryl-CoA Dehydrogenase, subunit A, domain 2"/>
    <property type="match status" value="1"/>
</dbReference>
<dbReference type="Pfam" id="PF02771">
    <property type="entry name" value="Acyl-CoA_dh_N"/>
    <property type="match status" value="1"/>
</dbReference>
<proteinExistence type="inferred from homology"/>
<evidence type="ECO:0000256" key="3">
    <source>
        <dbReference type="ARBA" id="ARBA00022630"/>
    </source>
</evidence>
<protein>
    <submittedName>
        <fullName evidence="11">Acyl-CoA dehydrogenase</fullName>
    </submittedName>
</protein>
<dbReference type="InterPro" id="IPR037069">
    <property type="entry name" value="AcylCoA_DH/ox_N_sf"/>
</dbReference>
<sequence>MSAPSPGQPDSGDISTNTELDMNTTHAATDFRNRVNTFFTCEVPPILEQHTEFRPRGSAYRRALFDAGLAGLNIPRIYGGQGMPDEFESAFAELSVESTPPEDKIHHVGEHLILPILIEFGEHDLAAEFGSALLSGTQIGCQLFSEPDAGSDLPGVRTRAVSDGDDRWIVSGQKVWTSYAQYADVGILLARTDPEAPKHKGLSMFVLDMHAPGVEVRPLRQMTGDSEFNEVFLDEVHIPGHRMIGAPGDGWKIATSVLGRERRSVSRSGSASSRRPLPVDTLVRLAECNGRLGESAVQQDLLEAWMGERAAALISSRISARTLAGHLPGPETSLGKLHRTRNGQRNARVAADLAFTAGASWDPSDAATTALAREILDAPGLGIGGGTDEIQRNTIGERILGLPREPSPERGTPFNRLKNS</sequence>
<evidence type="ECO:0000256" key="5">
    <source>
        <dbReference type="ARBA" id="ARBA00023002"/>
    </source>
</evidence>
<keyword evidence="3 6" id="KW-0285">Flavoprotein</keyword>
<feature type="domain" description="Acyl-CoA dehydrogenase/oxidase N-terminal" evidence="10">
    <location>
        <begin position="28"/>
        <end position="136"/>
    </location>
</feature>
<dbReference type="Proteomes" id="UP000183407">
    <property type="component" value="Unassembled WGS sequence"/>
</dbReference>
<evidence type="ECO:0000256" key="2">
    <source>
        <dbReference type="ARBA" id="ARBA00009347"/>
    </source>
</evidence>
<feature type="domain" description="Acyl-CoA dehydrogenase/oxidase C-terminal" evidence="8">
    <location>
        <begin position="248"/>
        <end position="400"/>
    </location>
</feature>
<dbReference type="Gene3D" id="1.20.140.10">
    <property type="entry name" value="Butyryl-CoA Dehydrogenase, subunit A, domain 3"/>
    <property type="match status" value="1"/>
</dbReference>
<organism evidence="11 12">
    <name type="scientific">Rhodococcus jostii</name>
    <dbReference type="NCBI Taxonomy" id="132919"/>
    <lineage>
        <taxon>Bacteria</taxon>
        <taxon>Bacillati</taxon>
        <taxon>Actinomycetota</taxon>
        <taxon>Actinomycetes</taxon>
        <taxon>Mycobacteriales</taxon>
        <taxon>Nocardiaceae</taxon>
        <taxon>Rhodococcus</taxon>
    </lineage>
</organism>
<dbReference type="Pfam" id="PF00441">
    <property type="entry name" value="Acyl-CoA_dh_1"/>
    <property type="match status" value="1"/>
</dbReference>
<dbReference type="InterPro" id="IPR052161">
    <property type="entry name" value="Mycobact_Acyl-CoA_DH"/>
</dbReference>
<feature type="domain" description="Acyl-CoA oxidase/dehydrogenase middle" evidence="9">
    <location>
        <begin position="141"/>
        <end position="235"/>
    </location>
</feature>
<dbReference type="GO" id="GO:0005886">
    <property type="term" value="C:plasma membrane"/>
    <property type="evidence" value="ECO:0007669"/>
    <property type="project" value="TreeGrafter"/>
</dbReference>
<comment type="similarity">
    <text evidence="2 6">Belongs to the acyl-CoA dehydrogenase family.</text>
</comment>
<evidence type="ECO:0000256" key="1">
    <source>
        <dbReference type="ARBA" id="ARBA00001974"/>
    </source>
</evidence>
<accession>A0A1H5H759</accession>
<evidence type="ECO:0000259" key="8">
    <source>
        <dbReference type="Pfam" id="PF00441"/>
    </source>
</evidence>
<comment type="cofactor">
    <cofactor evidence="1 6">
        <name>FAD</name>
        <dbReference type="ChEBI" id="CHEBI:57692"/>
    </cofactor>
</comment>
<gene>
    <name evidence="11" type="ORF">SAMN04490220_7088</name>
</gene>
<feature type="region of interest" description="Disordered" evidence="7">
    <location>
        <begin position="401"/>
        <end position="420"/>
    </location>
</feature>
<evidence type="ECO:0000256" key="4">
    <source>
        <dbReference type="ARBA" id="ARBA00022827"/>
    </source>
</evidence>
<evidence type="ECO:0000256" key="6">
    <source>
        <dbReference type="RuleBase" id="RU362125"/>
    </source>
</evidence>
<keyword evidence="4 6" id="KW-0274">FAD</keyword>
<dbReference type="InterPro" id="IPR009075">
    <property type="entry name" value="AcylCo_DH/oxidase_C"/>
</dbReference>
<dbReference type="SUPFAM" id="SSF56645">
    <property type="entry name" value="Acyl-CoA dehydrogenase NM domain-like"/>
    <property type="match status" value="1"/>
</dbReference>
<name>A0A1H5H759_RHOJO</name>
<evidence type="ECO:0000259" key="10">
    <source>
        <dbReference type="Pfam" id="PF02771"/>
    </source>
</evidence>
<dbReference type="Gene3D" id="1.10.540.10">
    <property type="entry name" value="Acyl-CoA dehydrogenase/oxidase, N-terminal domain"/>
    <property type="match status" value="1"/>
</dbReference>
<dbReference type="InterPro" id="IPR009100">
    <property type="entry name" value="AcylCoA_DH/oxidase_NM_dom_sf"/>
</dbReference>
<dbReference type="InterPro" id="IPR013786">
    <property type="entry name" value="AcylCoA_DH/ox_N"/>
</dbReference>
<dbReference type="SUPFAM" id="SSF47203">
    <property type="entry name" value="Acyl-CoA dehydrogenase C-terminal domain-like"/>
    <property type="match status" value="1"/>
</dbReference>
<dbReference type="GO" id="GO:0016627">
    <property type="term" value="F:oxidoreductase activity, acting on the CH-CH group of donors"/>
    <property type="evidence" value="ECO:0007669"/>
    <property type="project" value="InterPro"/>
</dbReference>
<dbReference type="Pfam" id="PF02770">
    <property type="entry name" value="Acyl-CoA_dh_M"/>
    <property type="match status" value="1"/>
</dbReference>
<dbReference type="AlphaFoldDB" id="A0A1H5H759"/>
<keyword evidence="5 6" id="KW-0560">Oxidoreductase</keyword>
<evidence type="ECO:0000259" key="9">
    <source>
        <dbReference type="Pfam" id="PF02770"/>
    </source>
</evidence>
<evidence type="ECO:0000313" key="11">
    <source>
        <dbReference type="EMBL" id="SEE23501.1"/>
    </source>
</evidence>
<evidence type="ECO:0000256" key="7">
    <source>
        <dbReference type="SAM" id="MobiDB-lite"/>
    </source>
</evidence>
<dbReference type="PANTHER" id="PTHR43292:SF4">
    <property type="entry name" value="ACYL-COA DEHYDROGENASE FADE34"/>
    <property type="match status" value="1"/>
</dbReference>
<dbReference type="InterPro" id="IPR046373">
    <property type="entry name" value="Acyl-CoA_Oxase/DH_mid-dom_sf"/>
</dbReference>
<evidence type="ECO:0000313" key="12">
    <source>
        <dbReference type="Proteomes" id="UP000183407"/>
    </source>
</evidence>
<dbReference type="InterPro" id="IPR006091">
    <property type="entry name" value="Acyl-CoA_Oxase/DH_mid-dom"/>
</dbReference>
<reference evidence="12" key="1">
    <citation type="submission" date="2016-10" db="EMBL/GenBank/DDBJ databases">
        <authorList>
            <person name="Varghese N."/>
        </authorList>
    </citation>
    <scope>NUCLEOTIDE SEQUENCE [LARGE SCALE GENOMIC DNA]</scope>
    <source>
        <strain evidence="12">DSM 44719</strain>
    </source>
</reference>